<gene>
    <name evidence="2" type="ORF">ACFO3I_00440</name>
</gene>
<reference evidence="3" key="1">
    <citation type="journal article" date="2019" name="Int. J. Syst. Evol. Microbiol.">
        <title>The Global Catalogue of Microorganisms (GCM) 10K type strain sequencing project: providing services to taxonomists for standard genome sequencing and annotation.</title>
        <authorList>
            <consortium name="The Broad Institute Genomics Platform"/>
            <consortium name="The Broad Institute Genome Sequencing Center for Infectious Disease"/>
            <person name="Wu L."/>
            <person name="Ma J."/>
        </authorList>
    </citation>
    <scope>NUCLEOTIDE SEQUENCE [LARGE SCALE GENOMIC DNA]</scope>
    <source>
        <strain evidence="3">DT28</strain>
    </source>
</reference>
<name>A0ABV9JJ04_9GAMM</name>
<keyword evidence="3" id="KW-1185">Reference proteome</keyword>
<evidence type="ECO:0000256" key="1">
    <source>
        <dbReference type="SAM" id="Phobius"/>
    </source>
</evidence>
<proteinExistence type="predicted"/>
<organism evidence="2 3">
    <name type="scientific">Rheinheimera marina</name>
    <dbReference type="NCBI Taxonomy" id="1774958"/>
    <lineage>
        <taxon>Bacteria</taxon>
        <taxon>Pseudomonadati</taxon>
        <taxon>Pseudomonadota</taxon>
        <taxon>Gammaproteobacteria</taxon>
        <taxon>Chromatiales</taxon>
        <taxon>Chromatiaceae</taxon>
        <taxon>Rheinheimera</taxon>
    </lineage>
</organism>
<feature type="transmembrane region" description="Helical" evidence="1">
    <location>
        <begin position="7"/>
        <end position="25"/>
    </location>
</feature>
<comment type="caution">
    <text evidence="2">The sequence shown here is derived from an EMBL/GenBank/DDBJ whole genome shotgun (WGS) entry which is preliminary data.</text>
</comment>
<dbReference type="Proteomes" id="UP001595962">
    <property type="component" value="Unassembled WGS sequence"/>
</dbReference>
<feature type="transmembrane region" description="Helical" evidence="1">
    <location>
        <begin position="55"/>
        <end position="80"/>
    </location>
</feature>
<dbReference type="EMBL" id="JBHSGB010000001">
    <property type="protein sequence ID" value="MFC4653480.1"/>
    <property type="molecule type" value="Genomic_DNA"/>
</dbReference>
<protein>
    <submittedName>
        <fullName evidence="2">Uncharacterized protein</fullName>
    </submittedName>
</protein>
<keyword evidence="1" id="KW-0472">Membrane</keyword>
<dbReference type="RefSeq" id="WP_377330815.1">
    <property type="nucleotide sequence ID" value="NZ_JBHSGB010000001.1"/>
</dbReference>
<accession>A0ABV9JJ04</accession>
<keyword evidence="1" id="KW-0812">Transmembrane</keyword>
<keyword evidence="1" id="KW-1133">Transmembrane helix</keyword>
<evidence type="ECO:0000313" key="3">
    <source>
        <dbReference type="Proteomes" id="UP001595962"/>
    </source>
</evidence>
<sequence length="83" mass="9195">MWRLIKLLLRLGLSLLVLIGSFMLYDYLLTEAAVLYQLWATGTSQRAELADDMGFGMLGLLVVLPLSALLALATSLPVWLKTK</sequence>
<evidence type="ECO:0000313" key="2">
    <source>
        <dbReference type="EMBL" id="MFC4653480.1"/>
    </source>
</evidence>